<evidence type="ECO:0000313" key="6">
    <source>
        <dbReference type="Proteomes" id="UP000631114"/>
    </source>
</evidence>
<keyword evidence="1" id="KW-0862">Zinc</keyword>
<evidence type="ECO:0000256" key="1">
    <source>
        <dbReference type="PROSITE-ProRule" id="PRU00175"/>
    </source>
</evidence>
<dbReference type="PROSITE" id="PS50089">
    <property type="entry name" value="ZF_RING_2"/>
    <property type="match status" value="1"/>
</dbReference>
<sequence length="922" mass="101818">MSAEKANVSIFKAGSSGILATIVVQETGSRNKRKFLSDLPLIDPNEAPGSPPHYVCVGNEFSGEELQDIAIHDQYGLCDMCGCSRDDPDGSKVELLLSGPTNLPDVESSRPGRKLEPEKLQGTEWNELSEDQLEELCMNSLDLIFRSAIKLIATSGYSEDVAAKAVLRADLCYGFKDTVSNIVDNTLAILQAGKEVYASKDNFFENLEQLENYLLAEMVCVLTEVDPRLNTGDAMWCLLINDMNVSQACASDGDSSSCAGNDEVPGGSSSGSTLPQLNLKCNSAEDNLPDSSNSKSPVPSPNGTQSEMPAVKGIPNLPNPRKSVVSEGRLPEKASPISTSRSMEMTFSVIEEHLQAKYQSFSSSAEKPVGGRKAQSSGAKRETIVRHKIQVDRNYRGTMRTGKLSSFGGLFLDKKLKAVSDSIGKVPKNIPMTIRKFMESELSHATVTQRRPVKDKTSASTPKDGNTPAVSPKASMELFPTVLSKAKTEPSPTVLPMADTRSSPAVLSKTKAEVSTSMTSKSEAPSGLTYSSEGVPDYSSFGIPYDKTTGKWVPNDKQDEVILKLAVRAQDLRNQLGEWTDWANQKVLQATRRLSKDKAELKVLRQEKEEAECAKKERQSLEENTIKKLSEMENALSRANRKFEETDAEVHELEGKNSKLRQEMEEAKKQCAEAAVSCKDVAKRENKMKKKLQSSENQKITLQEELAWVKCRQVKLEQEVGQAQKFLKQLEVRQKQVKKEKEDILMQAESIRKEREHIEASAELEEHTVRSKSANGLQRYKDVIRDLGSQIAQLRFKIDPSKLAALHWGADGSNVSCLSGGGIAQHMEGSRQTFLASDLNPVFQDNLQTGRVKRERECVMCLTEEMSVVFLPCAHQVVCAKCNELHEKQGMKDCPSCRTPIQRRICTRFFQSAKSARVAPTK</sequence>
<dbReference type="GO" id="GO:0008270">
    <property type="term" value="F:zinc ion binding"/>
    <property type="evidence" value="ECO:0007669"/>
    <property type="project" value="UniProtKB-KW"/>
</dbReference>
<gene>
    <name evidence="5" type="ORF">IFM89_032355</name>
</gene>
<dbReference type="AlphaFoldDB" id="A0A835LT31"/>
<feature type="domain" description="RING-type" evidence="4">
    <location>
        <begin position="858"/>
        <end position="898"/>
    </location>
</feature>
<dbReference type="Pfam" id="PF13920">
    <property type="entry name" value="zf-C3HC4_3"/>
    <property type="match status" value="1"/>
</dbReference>
<dbReference type="CDD" id="cd23128">
    <property type="entry name" value="RING-HC_MIP1-like"/>
    <property type="match status" value="1"/>
</dbReference>
<dbReference type="EMBL" id="JADFTS010000005">
    <property type="protein sequence ID" value="KAF9607133.1"/>
    <property type="molecule type" value="Genomic_DNA"/>
</dbReference>
<organism evidence="5 6">
    <name type="scientific">Coptis chinensis</name>
    <dbReference type="NCBI Taxonomy" id="261450"/>
    <lineage>
        <taxon>Eukaryota</taxon>
        <taxon>Viridiplantae</taxon>
        <taxon>Streptophyta</taxon>
        <taxon>Embryophyta</taxon>
        <taxon>Tracheophyta</taxon>
        <taxon>Spermatophyta</taxon>
        <taxon>Magnoliopsida</taxon>
        <taxon>Ranunculales</taxon>
        <taxon>Ranunculaceae</taxon>
        <taxon>Coptidoideae</taxon>
        <taxon>Coptis</taxon>
    </lineage>
</organism>
<feature type="region of interest" description="Disordered" evidence="3">
    <location>
        <begin position="441"/>
        <end position="472"/>
    </location>
</feature>
<reference evidence="5 6" key="1">
    <citation type="submission" date="2020-10" db="EMBL/GenBank/DDBJ databases">
        <title>The Coptis chinensis genome and diversification of protoberbering-type alkaloids.</title>
        <authorList>
            <person name="Wang B."/>
            <person name="Shu S."/>
            <person name="Song C."/>
            <person name="Liu Y."/>
        </authorList>
    </citation>
    <scope>NUCLEOTIDE SEQUENCE [LARGE SCALE GENOMIC DNA]</scope>
    <source>
        <strain evidence="5">HL-2020</strain>
        <tissue evidence="5">Leaf</tissue>
    </source>
</reference>
<dbReference type="Pfam" id="PF20235">
    <property type="entry name" value="PIR2-like_helical"/>
    <property type="match status" value="1"/>
</dbReference>
<dbReference type="PANTHER" id="PTHR46405:SF2">
    <property type="entry name" value="OS05G0141500 PROTEIN"/>
    <property type="match status" value="1"/>
</dbReference>
<dbReference type="OrthoDB" id="774873at2759"/>
<dbReference type="InterPro" id="IPR046527">
    <property type="entry name" value="PIR2-like_helical"/>
</dbReference>
<feature type="compositionally biased region" description="Polar residues" evidence="3">
    <location>
        <begin position="270"/>
        <end position="285"/>
    </location>
</feature>
<name>A0A835LT31_9MAGN</name>
<dbReference type="SUPFAM" id="SSF57850">
    <property type="entry name" value="RING/U-box"/>
    <property type="match status" value="1"/>
</dbReference>
<dbReference type="PANTHER" id="PTHR46405">
    <property type="entry name" value="OS05G0141500 PROTEIN"/>
    <property type="match status" value="1"/>
</dbReference>
<accession>A0A835LT31</accession>
<evidence type="ECO:0000256" key="3">
    <source>
        <dbReference type="SAM" id="MobiDB-lite"/>
    </source>
</evidence>
<feature type="coiled-coil region" evidence="2">
    <location>
        <begin position="587"/>
        <end position="754"/>
    </location>
</feature>
<feature type="compositionally biased region" description="Low complexity" evidence="3">
    <location>
        <begin position="251"/>
        <end position="260"/>
    </location>
</feature>
<feature type="region of interest" description="Disordered" evidence="3">
    <location>
        <begin position="487"/>
        <end position="508"/>
    </location>
</feature>
<feature type="region of interest" description="Disordered" evidence="3">
    <location>
        <begin position="251"/>
        <end position="339"/>
    </location>
</feature>
<dbReference type="InterPro" id="IPR001841">
    <property type="entry name" value="Znf_RING"/>
</dbReference>
<evidence type="ECO:0000256" key="2">
    <source>
        <dbReference type="SAM" id="Coils"/>
    </source>
</evidence>
<dbReference type="InterPro" id="IPR013083">
    <property type="entry name" value="Znf_RING/FYVE/PHD"/>
</dbReference>
<keyword evidence="1" id="KW-0863">Zinc-finger</keyword>
<evidence type="ECO:0000313" key="5">
    <source>
        <dbReference type="EMBL" id="KAF9607133.1"/>
    </source>
</evidence>
<evidence type="ECO:0000259" key="4">
    <source>
        <dbReference type="PROSITE" id="PS50089"/>
    </source>
</evidence>
<dbReference type="Gene3D" id="3.30.40.10">
    <property type="entry name" value="Zinc/RING finger domain, C3HC4 (zinc finger)"/>
    <property type="match status" value="1"/>
</dbReference>
<keyword evidence="2" id="KW-0175">Coiled coil</keyword>
<dbReference type="InterPro" id="IPR046934">
    <property type="entry name" value="PIR2-like"/>
</dbReference>
<comment type="caution">
    <text evidence="5">The sequence shown here is derived from an EMBL/GenBank/DDBJ whole genome shotgun (WGS) entry which is preliminary data.</text>
</comment>
<dbReference type="Proteomes" id="UP000631114">
    <property type="component" value="Unassembled WGS sequence"/>
</dbReference>
<protein>
    <recommendedName>
        <fullName evidence="4">RING-type domain-containing protein</fullName>
    </recommendedName>
</protein>
<keyword evidence="1" id="KW-0479">Metal-binding</keyword>
<proteinExistence type="predicted"/>
<feature type="region of interest" description="Disordered" evidence="3">
    <location>
        <begin position="361"/>
        <end position="381"/>
    </location>
</feature>
<keyword evidence="6" id="KW-1185">Reference proteome</keyword>